<keyword evidence="1" id="KW-1133">Transmembrane helix</keyword>
<dbReference type="Proteomes" id="UP000255515">
    <property type="component" value="Unassembled WGS sequence"/>
</dbReference>
<accession>A0A376C026</accession>
<sequence>MMEKRIEHINKITQIIAKYPISFVAAVFFCMFWVTYYINIRKNDENEETWKELYIKEREDKDRFRNQLLIKAGIIEAQRRIIQQNDTLLRNETIENAEQILKCQ</sequence>
<dbReference type="EMBL" id="UYIV01000001">
    <property type="protein sequence ID" value="VDH05851.1"/>
    <property type="molecule type" value="Genomic_DNA"/>
</dbReference>
<protein>
    <recommendedName>
        <fullName evidence="6">Septum formation initiator</fullName>
    </recommendedName>
</protein>
<evidence type="ECO:0000313" key="2">
    <source>
        <dbReference type="EMBL" id="SSZ47137.1"/>
    </source>
</evidence>
<evidence type="ECO:0000313" key="3">
    <source>
        <dbReference type="EMBL" id="VDH05851.1"/>
    </source>
</evidence>
<reference evidence="3 5" key="2">
    <citation type="submission" date="2018-11" db="EMBL/GenBank/DDBJ databases">
        <authorList>
            <consortium name="Pathogen Informatics"/>
        </authorList>
    </citation>
    <scope>NUCLEOTIDE SEQUENCE [LARGE SCALE GENOMIC DNA]</scope>
    <source>
        <strain evidence="3 5">NCTC12929</strain>
    </source>
</reference>
<gene>
    <name evidence="2" type="ORF">NCTC11661_00803</name>
    <name evidence="3" type="ORF">NCTC12929_02012</name>
</gene>
<dbReference type="EMBL" id="UFTJ01000001">
    <property type="protein sequence ID" value="SSZ47137.1"/>
    <property type="molecule type" value="Genomic_DNA"/>
</dbReference>
<feature type="transmembrane region" description="Helical" evidence="1">
    <location>
        <begin position="21"/>
        <end position="38"/>
    </location>
</feature>
<organism evidence="2 4">
    <name type="scientific">Bergeyella zoohelcum</name>
    <dbReference type="NCBI Taxonomy" id="1015"/>
    <lineage>
        <taxon>Bacteria</taxon>
        <taxon>Pseudomonadati</taxon>
        <taxon>Bacteroidota</taxon>
        <taxon>Flavobacteriia</taxon>
        <taxon>Flavobacteriales</taxon>
        <taxon>Weeksellaceae</taxon>
        <taxon>Bergeyella</taxon>
    </lineage>
</organism>
<evidence type="ECO:0008006" key="6">
    <source>
        <dbReference type="Google" id="ProtNLM"/>
    </source>
</evidence>
<name>A0A376C026_9FLAO</name>
<keyword evidence="1" id="KW-0472">Membrane</keyword>
<evidence type="ECO:0000313" key="5">
    <source>
        <dbReference type="Proteomes" id="UP000270205"/>
    </source>
</evidence>
<evidence type="ECO:0000313" key="4">
    <source>
        <dbReference type="Proteomes" id="UP000255515"/>
    </source>
</evidence>
<dbReference type="AlphaFoldDB" id="A0A376C026"/>
<keyword evidence="1" id="KW-0812">Transmembrane</keyword>
<proteinExistence type="predicted"/>
<evidence type="ECO:0000256" key="1">
    <source>
        <dbReference type="SAM" id="Phobius"/>
    </source>
</evidence>
<dbReference type="Proteomes" id="UP000270205">
    <property type="component" value="Unassembled WGS sequence"/>
</dbReference>
<reference evidence="2 4" key="1">
    <citation type="submission" date="2018-06" db="EMBL/GenBank/DDBJ databases">
        <authorList>
            <consortium name="Pathogen Informatics"/>
            <person name="Doyle S."/>
        </authorList>
    </citation>
    <scope>NUCLEOTIDE SEQUENCE [LARGE SCALE GENOMIC DNA]</scope>
    <source>
        <strain evidence="2 4">NCTC11661</strain>
    </source>
</reference>
<dbReference type="RefSeq" id="WP_002686454.1">
    <property type="nucleotide sequence ID" value="NZ_JAXFPJ010000069.1"/>
</dbReference>